<feature type="transmembrane region" description="Helical" evidence="1">
    <location>
        <begin position="265"/>
        <end position="284"/>
    </location>
</feature>
<dbReference type="EMBL" id="FOFB01000011">
    <property type="protein sequence ID" value="SEQ51491.1"/>
    <property type="molecule type" value="Genomic_DNA"/>
</dbReference>
<feature type="transmembrane region" description="Helical" evidence="1">
    <location>
        <begin position="143"/>
        <end position="161"/>
    </location>
</feature>
<feature type="transmembrane region" description="Helical" evidence="1">
    <location>
        <begin position="110"/>
        <end position="131"/>
    </location>
</feature>
<dbReference type="Proteomes" id="UP000199021">
    <property type="component" value="Unassembled WGS sequence"/>
</dbReference>
<keyword evidence="1" id="KW-0472">Membrane</keyword>
<name>A0A1H9GN26_9BACT</name>
<evidence type="ECO:0000313" key="2">
    <source>
        <dbReference type="EMBL" id="SEQ51491.1"/>
    </source>
</evidence>
<reference evidence="3" key="1">
    <citation type="submission" date="2016-10" db="EMBL/GenBank/DDBJ databases">
        <authorList>
            <person name="Varghese N."/>
            <person name="Submissions S."/>
        </authorList>
    </citation>
    <scope>NUCLEOTIDE SEQUENCE [LARGE SCALE GENOMIC DNA]</scope>
    <source>
        <strain evidence="3">DSM 24740</strain>
    </source>
</reference>
<keyword evidence="1" id="KW-1133">Transmembrane helix</keyword>
<proteinExistence type="predicted"/>
<feature type="transmembrane region" description="Helical" evidence="1">
    <location>
        <begin position="334"/>
        <end position="358"/>
    </location>
</feature>
<feature type="transmembrane region" description="Helical" evidence="1">
    <location>
        <begin position="223"/>
        <end position="245"/>
    </location>
</feature>
<dbReference type="AlphaFoldDB" id="A0A1H9GN26"/>
<feature type="transmembrane region" description="Helical" evidence="1">
    <location>
        <begin position="370"/>
        <end position="391"/>
    </location>
</feature>
<dbReference type="InParanoid" id="A0A1H9GN26"/>
<evidence type="ECO:0008006" key="4">
    <source>
        <dbReference type="Google" id="ProtNLM"/>
    </source>
</evidence>
<evidence type="ECO:0000256" key="1">
    <source>
        <dbReference type="SAM" id="Phobius"/>
    </source>
</evidence>
<sequence>MKTGYISYSDPVSHSLQGMTDISRPGERKLKQLIWLYFWLMLFEGALRKWVLPQLSVPLLIVRDPVAIAIIYYYISYGYRFWNAYTVIIFVTTLISFITAIGLGHGSIPVAVFGLRIYLFHFPLIFIIGEIFDRAEVEKLGRVLMYLIIPMTVLVALQFYSPQSAWVNRGVGGNLEGAGFSGALGFFRPPGLFSFTNGNSLLYGMAVAFMFYFWRNRSGLSKLILLMATLAIFITIPLSISRAFLFQTVICFVFLSFASITDVKSIFTFIGMILVVPVILLLAAQTEVVSTGLAAFAQRFENAGVSEGGIEGTFTDRFLGGFTRPLAFSDERPLFGYGIGMGTNVGSTILTGGVSYLIDEGETGRVVGEQGLFIGLINIITRILLGLSVAFISFKKLFMGNALPWMLLSYSLLGMINSLWGQPTSLGFAVFSMGLTIAAINPPLNQEQEAYG</sequence>
<feature type="transmembrane region" description="Helical" evidence="1">
    <location>
        <begin position="192"/>
        <end position="214"/>
    </location>
</feature>
<organism evidence="2 3">
    <name type="scientific">Neolewinella agarilytica</name>
    <dbReference type="NCBI Taxonomy" id="478744"/>
    <lineage>
        <taxon>Bacteria</taxon>
        <taxon>Pseudomonadati</taxon>
        <taxon>Bacteroidota</taxon>
        <taxon>Saprospiria</taxon>
        <taxon>Saprospirales</taxon>
        <taxon>Lewinellaceae</taxon>
        <taxon>Neolewinella</taxon>
    </lineage>
</organism>
<keyword evidence="3" id="KW-1185">Reference proteome</keyword>
<feature type="transmembrane region" description="Helical" evidence="1">
    <location>
        <begin position="426"/>
        <end position="444"/>
    </location>
</feature>
<keyword evidence="1" id="KW-0812">Transmembrane</keyword>
<dbReference type="STRING" id="478744.SAMN05444359_11131"/>
<feature type="transmembrane region" description="Helical" evidence="1">
    <location>
        <begin position="82"/>
        <end position="104"/>
    </location>
</feature>
<evidence type="ECO:0000313" key="3">
    <source>
        <dbReference type="Proteomes" id="UP000199021"/>
    </source>
</evidence>
<accession>A0A1H9GN26</accession>
<gene>
    <name evidence="2" type="ORF">SAMN05444359_11131</name>
</gene>
<protein>
    <recommendedName>
        <fullName evidence="4">O-antigen ligase like membrane protein</fullName>
    </recommendedName>
</protein>